<dbReference type="Pfam" id="PF09739">
    <property type="entry name" value="MCM_bind"/>
    <property type="match status" value="2"/>
</dbReference>
<dbReference type="GO" id="GO:0006261">
    <property type="term" value="P:DNA-templated DNA replication"/>
    <property type="evidence" value="ECO:0007669"/>
    <property type="project" value="TreeGrafter"/>
</dbReference>
<accession>A0A4Y7TPZ7</accession>
<proteinExistence type="predicted"/>
<keyword evidence="2" id="KW-0539">Nucleus</keyword>
<dbReference type="OrthoDB" id="329666at2759"/>
<dbReference type="PANTHER" id="PTHR13489:SF0">
    <property type="entry name" value="MINI-CHROMOSOME MAINTENANCE COMPLEX-BINDING PROTEIN"/>
    <property type="match status" value="1"/>
</dbReference>
<protein>
    <recommendedName>
        <fullName evidence="5">Mini-chromosome maintenance complex-binding protein</fullName>
    </recommendedName>
</protein>
<organism evidence="3 4">
    <name type="scientific">Coprinellus micaceus</name>
    <name type="common">Glistening ink-cap mushroom</name>
    <name type="synonym">Coprinus micaceus</name>
    <dbReference type="NCBI Taxonomy" id="71717"/>
    <lineage>
        <taxon>Eukaryota</taxon>
        <taxon>Fungi</taxon>
        <taxon>Dikarya</taxon>
        <taxon>Basidiomycota</taxon>
        <taxon>Agaricomycotina</taxon>
        <taxon>Agaricomycetes</taxon>
        <taxon>Agaricomycetidae</taxon>
        <taxon>Agaricales</taxon>
        <taxon>Agaricineae</taxon>
        <taxon>Psathyrellaceae</taxon>
        <taxon>Coprinellus</taxon>
    </lineage>
</organism>
<keyword evidence="4" id="KW-1185">Reference proteome</keyword>
<evidence type="ECO:0000313" key="4">
    <source>
        <dbReference type="Proteomes" id="UP000298030"/>
    </source>
</evidence>
<evidence type="ECO:0008006" key="5">
    <source>
        <dbReference type="Google" id="ProtNLM"/>
    </source>
</evidence>
<comment type="caution">
    <text evidence="3">The sequence shown here is derived from an EMBL/GenBank/DDBJ whole genome shotgun (WGS) entry which is preliminary data.</text>
</comment>
<evidence type="ECO:0000313" key="3">
    <source>
        <dbReference type="EMBL" id="TEB36041.1"/>
    </source>
</evidence>
<dbReference type="AlphaFoldDB" id="A0A4Y7TPZ7"/>
<gene>
    <name evidence="3" type="ORF">FA13DRAFT_1762243</name>
</gene>
<dbReference type="EMBL" id="QPFP01000006">
    <property type="protein sequence ID" value="TEB36041.1"/>
    <property type="molecule type" value="Genomic_DNA"/>
</dbReference>
<dbReference type="Proteomes" id="UP000298030">
    <property type="component" value="Unassembled WGS sequence"/>
</dbReference>
<dbReference type="PANTHER" id="PTHR13489">
    <property type="entry name" value="MINI-CHROMOSOME MAINTENANCE COMPLEX-BINDING PROTEIN"/>
    <property type="match status" value="1"/>
</dbReference>
<evidence type="ECO:0000256" key="2">
    <source>
        <dbReference type="ARBA" id="ARBA00023242"/>
    </source>
</evidence>
<dbReference type="GO" id="GO:0003682">
    <property type="term" value="F:chromatin binding"/>
    <property type="evidence" value="ECO:0007669"/>
    <property type="project" value="TreeGrafter"/>
</dbReference>
<evidence type="ECO:0000256" key="1">
    <source>
        <dbReference type="ARBA" id="ARBA00004123"/>
    </source>
</evidence>
<sequence>MVSSILVDALAHPSQAIQDLADDGGDLNELPIRVSKYFSDVFASPDAFNEITVLDPNTPLESLKPRTLVRFDGMVQDTACSPEIYLSRRDDGRVGGWGSYEHDDAGDDTKPVDYNLLRECNVVWAVSIPGQSSWCRGGSEVASTDSKPLLPHKYPHPSSPHLGLQVKVYDSTFSESLRTTDLHSFVGVLTSDPWHTASDAGSSTLVPTIHLLFARKIAPTLVPRAFPDSSFESPVQEVREQLVAWIADEALAGDKLAAEWVLISLVSKVQSRTPPILPLSLTLSGYGASKGQRPRLIEVLSHLVPMVSVLPITLDTVNTTAFVPESKDEDLHSGWLQQPKGSLCVLSEVALDEGTVSEKGVYNLRMVQETMATQTLDYVFPFSQFSFEADINFIVLASGRKSAFFQTQLQIPVQGAAEAGLYIADNRPVRLPSPQALSEYRKLIGGAKIANVTLDERTANFIQDDFVKARQAGASRKNAGNTDNTVTPDDLIVRMMAARLLAASYPQTRSDGRGL</sequence>
<name>A0A4Y7TPZ7_COPMI</name>
<comment type="subcellular location">
    <subcellularLocation>
        <location evidence="1">Nucleus</location>
    </subcellularLocation>
</comment>
<dbReference type="GO" id="GO:0005634">
    <property type="term" value="C:nucleus"/>
    <property type="evidence" value="ECO:0007669"/>
    <property type="project" value="UniProtKB-SubCell"/>
</dbReference>
<dbReference type="InterPro" id="IPR019140">
    <property type="entry name" value="MCM_complex-bd"/>
</dbReference>
<dbReference type="STRING" id="71717.A0A4Y7TPZ7"/>
<reference evidence="3 4" key="1">
    <citation type="journal article" date="2019" name="Nat. Ecol. Evol.">
        <title>Megaphylogeny resolves global patterns of mushroom evolution.</title>
        <authorList>
            <person name="Varga T."/>
            <person name="Krizsan K."/>
            <person name="Foldi C."/>
            <person name="Dima B."/>
            <person name="Sanchez-Garcia M."/>
            <person name="Sanchez-Ramirez S."/>
            <person name="Szollosi G.J."/>
            <person name="Szarkandi J.G."/>
            <person name="Papp V."/>
            <person name="Albert L."/>
            <person name="Andreopoulos W."/>
            <person name="Angelini C."/>
            <person name="Antonin V."/>
            <person name="Barry K.W."/>
            <person name="Bougher N.L."/>
            <person name="Buchanan P."/>
            <person name="Buyck B."/>
            <person name="Bense V."/>
            <person name="Catcheside P."/>
            <person name="Chovatia M."/>
            <person name="Cooper J."/>
            <person name="Damon W."/>
            <person name="Desjardin D."/>
            <person name="Finy P."/>
            <person name="Geml J."/>
            <person name="Haridas S."/>
            <person name="Hughes K."/>
            <person name="Justo A."/>
            <person name="Karasinski D."/>
            <person name="Kautmanova I."/>
            <person name="Kiss B."/>
            <person name="Kocsube S."/>
            <person name="Kotiranta H."/>
            <person name="LaButti K.M."/>
            <person name="Lechner B.E."/>
            <person name="Liimatainen K."/>
            <person name="Lipzen A."/>
            <person name="Lukacs Z."/>
            <person name="Mihaltcheva S."/>
            <person name="Morgado L.N."/>
            <person name="Niskanen T."/>
            <person name="Noordeloos M.E."/>
            <person name="Ohm R.A."/>
            <person name="Ortiz-Santana B."/>
            <person name="Ovrebo C."/>
            <person name="Racz N."/>
            <person name="Riley R."/>
            <person name="Savchenko A."/>
            <person name="Shiryaev A."/>
            <person name="Soop K."/>
            <person name="Spirin V."/>
            <person name="Szebenyi C."/>
            <person name="Tomsovsky M."/>
            <person name="Tulloss R.E."/>
            <person name="Uehling J."/>
            <person name="Grigoriev I.V."/>
            <person name="Vagvolgyi C."/>
            <person name="Papp T."/>
            <person name="Martin F.M."/>
            <person name="Miettinen O."/>
            <person name="Hibbett D.S."/>
            <person name="Nagy L.G."/>
        </authorList>
    </citation>
    <scope>NUCLEOTIDE SEQUENCE [LARGE SCALE GENOMIC DNA]</scope>
    <source>
        <strain evidence="3 4">FP101781</strain>
    </source>
</reference>